<evidence type="ECO:0000313" key="2">
    <source>
        <dbReference type="Proteomes" id="UP000019148"/>
    </source>
</evidence>
<dbReference type="EMBL" id="AZIT01000045">
    <property type="protein sequence ID" value="ETZ17464.1"/>
    <property type="molecule type" value="Genomic_DNA"/>
</dbReference>
<evidence type="ECO:0000313" key="1">
    <source>
        <dbReference type="EMBL" id="ETZ17464.1"/>
    </source>
</evidence>
<dbReference type="AlphaFoldDB" id="W6TJV1"/>
<comment type="caution">
    <text evidence="1">The sequence shown here is derived from an EMBL/GenBank/DDBJ whole genome shotgun (WGS) entry which is preliminary data.</text>
</comment>
<proteinExistence type="predicted"/>
<accession>W6TJV1</accession>
<sequence>MKKRIRPTTKVIDLIQGCINSKNNKLYYYEYN</sequence>
<gene>
    <name evidence="1" type="ORF">BDCR2A_01613</name>
</gene>
<organism evidence="1 2">
    <name type="scientific">Borrelia duttonii CR2A</name>
    <dbReference type="NCBI Taxonomy" id="1432657"/>
    <lineage>
        <taxon>Bacteria</taxon>
        <taxon>Pseudomonadati</taxon>
        <taxon>Spirochaetota</taxon>
        <taxon>Spirochaetia</taxon>
        <taxon>Spirochaetales</taxon>
        <taxon>Borreliaceae</taxon>
        <taxon>Borrelia</taxon>
    </lineage>
</organism>
<name>W6TJV1_9SPIR</name>
<protein>
    <submittedName>
        <fullName evidence="1">Uncharacterized protein</fullName>
    </submittedName>
</protein>
<dbReference type="Proteomes" id="UP000019148">
    <property type="component" value="Unassembled WGS sequence"/>
</dbReference>
<reference evidence="1 2" key="1">
    <citation type="submission" date="2013-12" db="EMBL/GenBank/DDBJ databases">
        <title>Comparative genomics of relapsing fever spirochetes.</title>
        <authorList>
            <person name="Schwan T.G."/>
            <person name="Raffel S.J."/>
            <person name="Porcella S.F."/>
        </authorList>
    </citation>
    <scope>NUCLEOTIDE SEQUENCE [LARGE SCALE GENOMIC DNA]</scope>
    <source>
        <strain evidence="1 2">CR2A</strain>
    </source>
</reference>